<comment type="caution">
    <text evidence="1">The sequence shown here is derived from an EMBL/GenBank/DDBJ whole genome shotgun (WGS) entry which is preliminary data.</text>
</comment>
<accession>A0A8H4AQU6</accession>
<reference evidence="1 2" key="1">
    <citation type="journal article" date="2019" name="Environ. Microbiol.">
        <title>At the nexus of three kingdoms: the genome of the mycorrhizal fungus Gigaspora margarita provides insights into plant, endobacterial and fungal interactions.</title>
        <authorList>
            <person name="Venice F."/>
            <person name="Ghignone S."/>
            <person name="Salvioli di Fossalunga A."/>
            <person name="Amselem J."/>
            <person name="Novero M."/>
            <person name="Xianan X."/>
            <person name="Sedzielewska Toro K."/>
            <person name="Morin E."/>
            <person name="Lipzen A."/>
            <person name="Grigoriev I.V."/>
            <person name="Henrissat B."/>
            <person name="Martin F.M."/>
            <person name="Bonfante P."/>
        </authorList>
    </citation>
    <scope>NUCLEOTIDE SEQUENCE [LARGE SCALE GENOMIC DNA]</scope>
    <source>
        <strain evidence="1 2">BEG34</strain>
    </source>
</reference>
<gene>
    <name evidence="1" type="ORF">F8M41_015088</name>
</gene>
<dbReference type="EMBL" id="WTPW01000312">
    <property type="protein sequence ID" value="KAF0524634.1"/>
    <property type="molecule type" value="Genomic_DNA"/>
</dbReference>
<protein>
    <submittedName>
        <fullName evidence="1">Uncharacterized protein</fullName>
    </submittedName>
</protein>
<dbReference type="Proteomes" id="UP000439903">
    <property type="component" value="Unassembled WGS sequence"/>
</dbReference>
<dbReference type="OrthoDB" id="2430054at2759"/>
<evidence type="ECO:0000313" key="2">
    <source>
        <dbReference type="Proteomes" id="UP000439903"/>
    </source>
</evidence>
<dbReference type="AlphaFoldDB" id="A0A8H4AQU6"/>
<sequence length="115" mass="13503">MWDLSAKTRILTEWSHILLCIEISDDEELLAVYTIKLKIDGFHLIASSKGESLLYRYIQVSDKKYLMDPYILKNQINASKLFKNEQIQEQYIIQSDKIIYTNDGEILFVLQILKS</sequence>
<name>A0A8H4AQU6_GIGMA</name>
<organism evidence="1 2">
    <name type="scientific">Gigaspora margarita</name>
    <dbReference type="NCBI Taxonomy" id="4874"/>
    <lineage>
        <taxon>Eukaryota</taxon>
        <taxon>Fungi</taxon>
        <taxon>Fungi incertae sedis</taxon>
        <taxon>Mucoromycota</taxon>
        <taxon>Glomeromycotina</taxon>
        <taxon>Glomeromycetes</taxon>
        <taxon>Diversisporales</taxon>
        <taxon>Gigasporaceae</taxon>
        <taxon>Gigaspora</taxon>
    </lineage>
</organism>
<evidence type="ECO:0000313" key="1">
    <source>
        <dbReference type="EMBL" id="KAF0524634.1"/>
    </source>
</evidence>
<proteinExistence type="predicted"/>
<keyword evidence="2" id="KW-1185">Reference proteome</keyword>